<evidence type="ECO:0000313" key="23">
    <source>
        <dbReference type="EMBL" id="MDQ0454495.1"/>
    </source>
</evidence>
<evidence type="ECO:0000256" key="7">
    <source>
        <dbReference type="ARBA" id="ARBA00022448"/>
    </source>
</evidence>
<comment type="miscellaneous">
    <text evidence="20">The Rieske protein is a high potential 2Fe-2S protein.</text>
</comment>
<keyword evidence="14 20" id="KW-1133">Transmembrane helix</keyword>
<dbReference type="PANTHER" id="PTHR10134">
    <property type="entry name" value="CYTOCHROME B-C1 COMPLEX SUBUNIT RIESKE, MITOCHONDRIAL"/>
    <property type="match status" value="1"/>
</dbReference>
<keyword evidence="9 20" id="KW-0812">Transmembrane</keyword>
<comment type="catalytic activity">
    <reaction evidence="19 20">
        <text>a quinol + 2 Fe(III)-[cytochrome c](out) = a quinone + 2 Fe(II)-[cytochrome c](out) + 2 H(+)(out)</text>
        <dbReference type="Rhea" id="RHEA:11484"/>
        <dbReference type="Rhea" id="RHEA-COMP:10350"/>
        <dbReference type="Rhea" id="RHEA-COMP:14399"/>
        <dbReference type="ChEBI" id="CHEBI:15378"/>
        <dbReference type="ChEBI" id="CHEBI:24646"/>
        <dbReference type="ChEBI" id="CHEBI:29033"/>
        <dbReference type="ChEBI" id="CHEBI:29034"/>
        <dbReference type="ChEBI" id="CHEBI:132124"/>
        <dbReference type="EC" id="7.1.1.8"/>
    </reaction>
</comment>
<accession>A0ABU0I8D2</accession>
<dbReference type="PRINTS" id="PR00162">
    <property type="entry name" value="RIESKE"/>
</dbReference>
<dbReference type="InterPro" id="IPR019470">
    <property type="entry name" value="Ubiq_cytC_Rdtase_Fe-S_su_TAT"/>
</dbReference>
<keyword evidence="13 20" id="KW-0249">Electron transport</keyword>
<dbReference type="InterPro" id="IPR017941">
    <property type="entry name" value="Rieske_2Fe-2S"/>
</dbReference>
<keyword evidence="11" id="KW-0479">Metal-binding</keyword>
<evidence type="ECO:0000256" key="6">
    <source>
        <dbReference type="ARBA" id="ARBA00019816"/>
    </source>
</evidence>
<dbReference type="PROSITE" id="PS51296">
    <property type="entry name" value="RIESKE"/>
    <property type="match status" value="1"/>
</dbReference>
<protein>
    <recommendedName>
        <fullName evidence="6 20">Ubiquinol-cytochrome c reductase iron-sulfur subunit</fullName>
        <ecNumber evidence="5 20">7.1.1.8</ecNumber>
    </recommendedName>
</protein>
<comment type="similarity">
    <text evidence="3">Belongs to the Rieske iron-sulfur protein family.</text>
</comment>
<keyword evidence="16" id="KW-0411">Iron-sulfur</keyword>
<proteinExistence type="inferred from homology"/>
<dbReference type="EMBL" id="JAUSWH010000002">
    <property type="protein sequence ID" value="MDQ0454495.1"/>
    <property type="molecule type" value="Genomic_DNA"/>
</dbReference>
<comment type="function">
    <text evidence="1">Component of the ubiquinol-cytochrome c reductase complex (complex III or cytochrome b-c1 complex), which is a respiratory chain that generates an electrochemical potential coupled to ATP synthesis.</text>
</comment>
<dbReference type="EC" id="7.1.1.8" evidence="5 20"/>
<dbReference type="Proteomes" id="UP001235269">
    <property type="component" value="Unassembled WGS sequence"/>
</dbReference>
<dbReference type="InterPro" id="IPR036922">
    <property type="entry name" value="Rieske_2Fe-2S_sf"/>
</dbReference>
<evidence type="ECO:0000256" key="14">
    <source>
        <dbReference type="ARBA" id="ARBA00022989"/>
    </source>
</evidence>
<keyword evidence="15" id="KW-0408">Iron</keyword>
<evidence type="ECO:0000256" key="21">
    <source>
        <dbReference type="RuleBase" id="RU004497"/>
    </source>
</evidence>
<dbReference type="RefSeq" id="WP_307156711.1">
    <property type="nucleotide sequence ID" value="NZ_JAUSWH010000002.1"/>
</dbReference>
<evidence type="ECO:0000256" key="10">
    <source>
        <dbReference type="ARBA" id="ARBA00022714"/>
    </source>
</evidence>
<evidence type="ECO:0000256" key="19">
    <source>
        <dbReference type="ARBA" id="ARBA00029351"/>
    </source>
</evidence>
<evidence type="ECO:0000256" key="2">
    <source>
        <dbReference type="ARBA" id="ARBA00004162"/>
    </source>
</evidence>
<evidence type="ECO:0000256" key="3">
    <source>
        <dbReference type="ARBA" id="ARBA00010651"/>
    </source>
</evidence>
<comment type="cofactor">
    <cofactor evidence="20">
        <name>[2Fe-2S] cluster</name>
        <dbReference type="ChEBI" id="CHEBI:190135"/>
    </cofactor>
    <text evidence="20">Binds 1 [2Fe-2S] cluster per subunit.</text>
</comment>
<feature type="domain" description="Rieske" evidence="22">
    <location>
        <begin position="92"/>
        <end position="190"/>
    </location>
</feature>
<dbReference type="Pfam" id="PF00355">
    <property type="entry name" value="Rieske"/>
    <property type="match status" value="1"/>
</dbReference>
<dbReference type="InterPro" id="IPR019546">
    <property type="entry name" value="TAT_signal_bac_arc"/>
</dbReference>
<evidence type="ECO:0000256" key="9">
    <source>
        <dbReference type="ARBA" id="ARBA00022692"/>
    </source>
</evidence>
<dbReference type="InterPro" id="IPR014349">
    <property type="entry name" value="Rieske_Fe-S_prot"/>
</dbReference>
<comment type="subunit">
    <text evidence="4 21">The main subunits of complex b-c1 are: cytochrome b, cytochrome c1 and the Rieske protein.</text>
</comment>
<comment type="caution">
    <text evidence="23">The sequence shown here is derived from an EMBL/GenBank/DDBJ whole genome shotgun (WGS) entry which is preliminary data.</text>
</comment>
<evidence type="ECO:0000256" key="15">
    <source>
        <dbReference type="ARBA" id="ARBA00023004"/>
    </source>
</evidence>
<evidence type="ECO:0000313" key="24">
    <source>
        <dbReference type="Proteomes" id="UP001235269"/>
    </source>
</evidence>
<evidence type="ECO:0000256" key="16">
    <source>
        <dbReference type="ARBA" id="ARBA00023014"/>
    </source>
</evidence>
<evidence type="ECO:0000256" key="4">
    <source>
        <dbReference type="ARBA" id="ARBA00011649"/>
    </source>
</evidence>
<evidence type="ECO:0000259" key="22">
    <source>
        <dbReference type="PROSITE" id="PS51296"/>
    </source>
</evidence>
<reference evidence="23 24" key="1">
    <citation type="submission" date="2023-07" db="EMBL/GenBank/DDBJ databases">
        <title>Genomic Encyclopedia of Type Strains, Phase IV (KMG-IV): sequencing the most valuable type-strain genomes for metagenomic binning, comparative biology and taxonomic classification.</title>
        <authorList>
            <person name="Goeker M."/>
        </authorList>
    </citation>
    <scope>NUCLEOTIDE SEQUENCE [LARGE SCALE GENOMIC DNA]</scope>
    <source>
        <strain evidence="23 24">DSM 100301</strain>
    </source>
</reference>
<dbReference type="InterPro" id="IPR005805">
    <property type="entry name" value="Rieske_Fe-S_prot_C"/>
</dbReference>
<dbReference type="NCBIfam" id="TIGR01416">
    <property type="entry name" value="Rieske_proteo"/>
    <property type="match status" value="1"/>
</dbReference>
<comment type="subcellular location">
    <subcellularLocation>
        <location evidence="2">Cell membrane</location>
        <topology evidence="2">Single-pass membrane protein</topology>
    </subcellularLocation>
</comment>
<keyword evidence="17 20" id="KW-0472">Membrane</keyword>
<evidence type="ECO:0000256" key="11">
    <source>
        <dbReference type="ARBA" id="ARBA00022723"/>
    </source>
</evidence>
<keyword evidence="10" id="KW-0001">2Fe-2S</keyword>
<dbReference type="PROSITE" id="PS51318">
    <property type="entry name" value="TAT"/>
    <property type="match status" value="1"/>
</dbReference>
<evidence type="ECO:0000256" key="12">
    <source>
        <dbReference type="ARBA" id="ARBA00022967"/>
    </source>
</evidence>
<gene>
    <name evidence="23" type="ORF">QO005_000822</name>
</gene>
<keyword evidence="12" id="KW-1278">Translocase</keyword>
<dbReference type="CDD" id="cd03470">
    <property type="entry name" value="Rieske_cytochrome_bc1"/>
    <property type="match status" value="1"/>
</dbReference>
<keyword evidence="24" id="KW-1185">Reference proteome</keyword>
<dbReference type="Gene3D" id="2.102.10.10">
    <property type="entry name" value="Rieske [2Fe-2S] iron-sulphur domain"/>
    <property type="match status" value="1"/>
</dbReference>
<sequence length="192" mass="20536">MSEQHTHSDSTGEPTRRDFLYLATGMAGVVGAAAVAWPFIDQMRPDASTLALASIEVDVSALQPGMSLTVKWRGKPVFIRNRTEKEVEEAKAVPIAELKDPVARNANAQDGAQATDLARSAGQGKENWIVMIGSCTHLGCVPLGQAGEYGGWFCPCHGSVYDTAGRIRKGPAPENLHIPNYAFTSDTVIKIG</sequence>
<organism evidence="23 24">
    <name type="scientific">Rhizobium paknamense</name>
    <dbReference type="NCBI Taxonomy" id="1206817"/>
    <lineage>
        <taxon>Bacteria</taxon>
        <taxon>Pseudomonadati</taxon>
        <taxon>Pseudomonadota</taxon>
        <taxon>Alphaproteobacteria</taxon>
        <taxon>Hyphomicrobiales</taxon>
        <taxon>Rhizobiaceae</taxon>
        <taxon>Rhizobium/Agrobacterium group</taxon>
        <taxon>Rhizobium</taxon>
    </lineage>
</organism>
<keyword evidence="7 20" id="KW-0813">Transport</keyword>
<evidence type="ECO:0000256" key="1">
    <source>
        <dbReference type="ARBA" id="ARBA00002444"/>
    </source>
</evidence>
<evidence type="ECO:0000256" key="17">
    <source>
        <dbReference type="ARBA" id="ARBA00023136"/>
    </source>
</evidence>
<evidence type="ECO:0000256" key="5">
    <source>
        <dbReference type="ARBA" id="ARBA00012951"/>
    </source>
</evidence>
<evidence type="ECO:0000256" key="20">
    <source>
        <dbReference type="RuleBase" id="RU004494"/>
    </source>
</evidence>
<dbReference type="Pfam" id="PF10399">
    <property type="entry name" value="UCR_Fe-S_N"/>
    <property type="match status" value="1"/>
</dbReference>
<keyword evidence="8" id="KW-1003">Cell membrane</keyword>
<dbReference type="SUPFAM" id="SSF50022">
    <property type="entry name" value="ISP domain"/>
    <property type="match status" value="1"/>
</dbReference>
<dbReference type="NCBIfam" id="TIGR01409">
    <property type="entry name" value="TAT_signal_seq"/>
    <property type="match status" value="1"/>
</dbReference>
<dbReference type="Gene3D" id="1.20.5.510">
    <property type="entry name" value="Single helix bin"/>
    <property type="match status" value="1"/>
</dbReference>
<evidence type="ECO:0000256" key="18">
    <source>
        <dbReference type="ARBA" id="ARBA00023157"/>
    </source>
</evidence>
<dbReference type="InterPro" id="IPR006317">
    <property type="entry name" value="Ubiquinol_cyt_c_Rdtase_Fe-S-su"/>
</dbReference>
<feature type="transmembrane region" description="Helical" evidence="20">
    <location>
        <begin position="20"/>
        <end position="40"/>
    </location>
</feature>
<name>A0ABU0I8D2_9HYPH</name>
<dbReference type="InterPro" id="IPR006311">
    <property type="entry name" value="TAT_signal"/>
</dbReference>
<evidence type="ECO:0000256" key="8">
    <source>
        <dbReference type="ARBA" id="ARBA00022475"/>
    </source>
</evidence>
<evidence type="ECO:0000256" key="13">
    <source>
        <dbReference type="ARBA" id="ARBA00022982"/>
    </source>
</evidence>
<keyword evidence="18" id="KW-1015">Disulfide bond</keyword>